<evidence type="ECO:0000313" key="2">
    <source>
        <dbReference type="EMBL" id="KAF7999552.1"/>
    </source>
</evidence>
<dbReference type="Proteomes" id="UP000649328">
    <property type="component" value="Unassembled WGS sequence"/>
</dbReference>
<name>A0A8H7GM90_9ASCO</name>
<feature type="region of interest" description="Disordered" evidence="1">
    <location>
        <begin position="55"/>
        <end position="75"/>
    </location>
</feature>
<sequence length="75" mass="8109">MDGDEAGTCGLSNSFKLFKAMLGDLTGDARLNEKGVATNDFVGVMALWIDSVEELQSERSGNDSESDESSERFNL</sequence>
<accession>A0A8H7GM90</accession>
<comment type="caution">
    <text evidence="2">The sequence shown here is derived from an EMBL/GenBank/DDBJ whole genome shotgun (WGS) entry which is preliminary data.</text>
</comment>
<proteinExistence type="predicted"/>
<organism evidence="2 3">
    <name type="scientific">Metschnikowia pulcherrima</name>
    <dbReference type="NCBI Taxonomy" id="27326"/>
    <lineage>
        <taxon>Eukaryota</taxon>
        <taxon>Fungi</taxon>
        <taxon>Dikarya</taxon>
        <taxon>Ascomycota</taxon>
        <taxon>Saccharomycotina</taxon>
        <taxon>Pichiomycetes</taxon>
        <taxon>Metschnikowiaceae</taxon>
        <taxon>Metschnikowia</taxon>
    </lineage>
</organism>
<gene>
    <name evidence="2" type="ORF">HF325_006228</name>
</gene>
<evidence type="ECO:0000313" key="3">
    <source>
        <dbReference type="Proteomes" id="UP000649328"/>
    </source>
</evidence>
<keyword evidence="3" id="KW-1185">Reference proteome</keyword>
<dbReference type="EMBL" id="JACBPP010000009">
    <property type="protein sequence ID" value="KAF7999552.1"/>
    <property type="molecule type" value="Genomic_DNA"/>
</dbReference>
<dbReference type="AlphaFoldDB" id="A0A8H7GM90"/>
<evidence type="ECO:0000256" key="1">
    <source>
        <dbReference type="SAM" id="MobiDB-lite"/>
    </source>
</evidence>
<protein>
    <submittedName>
        <fullName evidence="2">Uncharacterized protein</fullName>
    </submittedName>
</protein>
<reference evidence="2" key="1">
    <citation type="submission" date="2020-10" db="EMBL/GenBank/DDBJ databases">
        <title>The Whole-Genome Sequence of Metschnikowia persimmonesis, a Novel Endophytic Yeast Species Isolated from Medicinal Plant Diospyros kaki Thumb.</title>
        <authorList>
            <person name="Rahmat E."/>
            <person name="Kang Y."/>
        </authorList>
    </citation>
    <scope>NUCLEOTIDE SEQUENCE</scope>
    <source>
        <strain evidence="2">KIOM G15050</strain>
    </source>
</reference>